<evidence type="ECO:0000256" key="1">
    <source>
        <dbReference type="PROSITE-ProRule" id="PRU00176"/>
    </source>
</evidence>
<dbReference type="AlphaFoldDB" id="A0AA38STH0"/>
<dbReference type="Gene3D" id="3.30.70.330">
    <property type="match status" value="1"/>
</dbReference>
<dbReference type="PROSITE" id="PS50102">
    <property type="entry name" value="RRM"/>
    <property type="match status" value="1"/>
</dbReference>
<dbReference type="Proteomes" id="UP001172457">
    <property type="component" value="Chromosome 5"/>
</dbReference>
<comment type="caution">
    <text evidence="3">The sequence shown here is derived from an EMBL/GenBank/DDBJ whole genome shotgun (WGS) entry which is preliminary data.</text>
</comment>
<dbReference type="InterPro" id="IPR050441">
    <property type="entry name" value="RBM"/>
</dbReference>
<evidence type="ECO:0000313" key="3">
    <source>
        <dbReference type="EMBL" id="KAJ9548323.1"/>
    </source>
</evidence>
<evidence type="ECO:0000259" key="2">
    <source>
        <dbReference type="PROSITE" id="PS50102"/>
    </source>
</evidence>
<sequence length="99" mass="11403">MHFIKFSLRKQSRKDLLVLDSTMAKRLLGSQLFVSRLSFYTTPKELKRLFSPFGEIIEARLVVDPRTQRPKGFGFVTFESDIDAQNALKAMNGKVFSIF</sequence>
<keyword evidence="4" id="KW-1185">Reference proteome</keyword>
<organism evidence="3 4">
    <name type="scientific">Centaurea solstitialis</name>
    <name type="common">yellow star-thistle</name>
    <dbReference type="NCBI Taxonomy" id="347529"/>
    <lineage>
        <taxon>Eukaryota</taxon>
        <taxon>Viridiplantae</taxon>
        <taxon>Streptophyta</taxon>
        <taxon>Embryophyta</taxon>
        <taxon>Tracheophyta</taxon>
        <taxon>Spermatophyta</taxon>
        <taxon>Magnoliopsida</taxon>
        <taxon>eudicotyledons</taxon>
        <taxon>Gunneridae</taxon>
        <taxon>Pentapetalae</taxon>
        <taxon>asterids</taxon>
        <taxon>campanulids</taxon>
        <taxon>Asterales</taxon>
        <taxon>Asteraceae</taxon>
        <taxon>Carduoideae</taxon>
        <taxon>Cardueae</taxon>
        <taxon>Centaureinae</taxon>
        <taxon>Centaurea</taxon>
    </lineage>
</organism>
<dbReference type="InterPro" id="IPR035979">
    <property type="entry name" value="RBD_domain_sf"/>
</dbReference>
<name>A0AA38STH0_9ASTR</name>
<reference evidence="3" key="1">
    <citation type="submission" date="2023-03" db="EMBL/GenBank/DDBJ databases">
        <title>Chromosome-scale reference genome and RAD-based genetic map of yellow starthistle (Centaurea solstitialis) reveal putative structural variation and QTLs associated with invader traits.</title>
        <authorList>
            <person name="Reatini B."/>
            <person name="Cang F.A."/>
            <person name="Jiang Q."/>
            <person name="Mckibben M.T.W."/>
            <person name="Barker M.S."/>
            <person name="Rieseberg L.H."/>
            <person name="Dlugosch K.M."/>
        </authorList>
    </citation>
    <scope>NUCLEOTIDE SEQUENCE</scope>
    <source>
        <strain evidence="3">CAN-66</strain>
        <tissue evidence="3">Leaf</tissue>
    </source>
</reference>
<keyword evidence="1" id="KW-0694">RNA-binding</keyword>
<dbReference type="InterPro" id="IPR000504">
    <property type="entry name" value="RRM_dom"/>
</dbReference>
<protein>
    <recommendedName>
        <fullName evidence="2">RRM domain-containing protein</fullName>
    </recommendedName>
</protein>
<gene>
    <name evidence="3" type="ORF">OSB04_020866</name>
</gene>
<evidence type="ECO:0000313" key="4">
    <source>
        <dbReference type="Proteomes" id="UP001172457"/>
    </source>
</evidence>
<proteinExistence type="predicted"/>
<dbReference type="PANTHER" id="PTHR48034">
    <property type="entry name" value="TRANSFORMER-2 SEX-DETERMINING PROTEIN-RELATED"/>
    <property type="match status" value="1"/>
</dbReference>
<dbReference type="SMART" id="SM00360">
    <property type="entry name" value="RRM"/>
    <property type="match status" value="1"/>
</dbReference>
<dbReference type="EMBL" id="JARYMX010000005">
    <property type="protein sequence ID" value="KAJ9548323.1"/>
    <property type="molecule type" value="Genomic_DNA"/>
</dbReference>
<dbReference type="SUPFAM" id="SSF54928">
    <property type="entry name" value="RNA-binding domain, RBD"/>
    <property type="match status" value="1"/>
</dbReference>
<dbReference type="InterPro" id="IPR012677">
    <property type="entry name" value="Nucleotide-bd_a/b_plait_sf"/>
</dbReference>
<dbReference type="Pfam" id="PF00076">
    <property type="entry name" value="RRM_1"/>
    <property type="match status" value="1"/>
</dbReference>
<dbReference type="GO" id="GO:0003723">
    <property type="term" value="F:RNA binding"/>
    <property type="evidence" value="ECO:0007669"/>
    <property type="project" value="UniProtKB-UniRule"/>
</dbReference>
<feature type="domain" description="RRM" evidence="2">
    <location>
        <begin position="30"/>
        <end position="99"/>
    </location>
</feature>
<accession>A0AA38STH0</accession>